<evidence type="ECO:0000259" key="3">
    <source>
        <dbReference type="Pfam" id="PF03807"/>
    </source>
</evidence>
<dbReference type="SUPFAM" id="SSF51735">
    <property type="entry name" value="NAD(P)-binding Rossmann-fold domains"/>
    <property type="match status" value="1"/>
</dbReference>
<organism evidence="4 5">
    <name type="scientific">Pedosphaera parvula (strain Ellin514)</name>
    <dbReference type="NCBI Taxonomy" id="320771"/>
    <lineage>
        <taxon>Bacteria</taxon>
        <taxon>Pseudomonadati</taxon>
        <taxon>Verrucomicrobiota</taxon>
        <taxon>Pedosphaerae</taxon>
        <taxon>Pedosphaerales</taxon>
        <taxon>Pedosphaeraceae</taxon>
        <taxon>Pedosphaera</taxon>
    </lineage>
</organism>
<evidence type="ECO:0000313" key="4">
    <source>
        <dbReference type="EMBL" id="EEF62268.1"/>
    </source>
</evidence>
<keyword evidence="2" id="KW-0472">Membrane</keyword>
<dbReference type="STRING" id="320771.Cflav_PD4903"/>
<dbReference type="RefSeq" id="WP_007413620.1">
    <property type="nucleotide sequence ID" value="NZ_ABOX02000005.1"/>
</dbReference>
<dbReference type="Proteomes" id="UP000003688">
    <property type="component" value="Unassembled WGS sequence"/>
</dbReference>
<evidence type="ECO:0000256" key="1">
    <source>
        <dbReference type="ARBA" id="ARBA00023002"/>
    </source>
</evidence>
<dbReference type="EMBL" id="ABOX02000005">
    <property type="protein sequence ID" value="EEF62268.1"/>
    <property type="molecule type" value="Genomic_DNA"/>
</dbReference>
<dbReference type="InterPro" id="IPR028939">
    <property type="entry name" value="P5C_Rdtase_cat_N"/>
</dbReference>
<evidence type="ECO:0000313" key="5">
    <source>
        <dbReference type="Proteomes" id="UP000003688"/>
    </source>
</evidence>
<accession>B9XCS2</accession>
<keyword evidence="2" id="KW-1133">Transmembrane helix</keyword>
<dbReference type="InterPro" id="IPR036291">
    <property type="entry name" value="NAD(P)-bd_dom_sf"/>
</dbReference>
<dbReference type="PANTHER" id="PTHR14239">
    <property type="entry name" value="DUDULIN-RELATED"/>
    <property type="match status" value="1"/>
</dbReference>
<gene>
    <name evidence="4" type="ORF">Cflav_PD4903</name>
</gene>
<evidence type="ECO:0000256" key="2">
    <source>
        <dbReference type="SAM" id="Phobius"/>
    </source>
</evidence>
<sequence length="214" mass="21907">MNIAMIGAGNVGGTLGSRWAKNGHKVTFGVRNLGDAKVQKAVGAGGANAKAASIADAVKGSEVVVLTVPWEGTQAAIQSAGNLNGKILIDCTNPVIMGAEGLQKGLVLGHTTSAGEQVADWAKGAKVVKAFNTTGAGNMANPNYGSQKATMFICGDDASAKATVKQLSDELGFDTIDAGPLTAARLLEPTAMLWMHLAFACGMGMNFAFKVLKR</sequence>
<dbReference type="OrthoDB" id="3194817at2"/>
<keyword evidence="5" id="KW-1185">Reference proteome</keyword>
<name>B9XCS2_PEDPL</name>
<dbReference type="GO" id="GO:0016491">
    <property type="term" value="F:oxidoreductase activity"/>
    <property type="evidence" value="ECO:0007669"/>
    <property type="project" value="UniProtKB-KW"/>
</dbReference>
<reference evidence="4 5" key="1">
    <citation type="journal article" date="2011" name="J. Bacteriol.">
        <title>Genome sequence of 'Pedosphaera parvula' Ellin514, an aerobic Verrucomicrobial isolate from pasture soil.</title>
        <authorList>
            <person name="Kant R."/>
            <person name="van Passel M.W."/>
            <person name="Sangwan P."/>
            <person name="Palva A."/>
            <person name="Lucas S."/>
            <person name="Copeland A."/>
            <person name="Lapidus A."/>
            <person name="Glavina Del Rio T."/>
            <person name="Dalin E."/>
            <person name="Tice H."/>
            <person name="Bruce D."/>
            <person name="Goodwin L."/>
            <person name="Pitluck S."/>
            <person name="Chertkov O."/>
            <person name="Larimer F.W."/>
            <person name="Land M.L."/>
            <person name="Hauser L."/>
            <person name="Brettin T.S."/>
            <person name="Detter J.C."/>
            <person name="Han S."/>
            <person name="de Vos W.M."/>
            <person name="Janssen P.H."/>
            <person name="Smidt H."/>
        </authorList>
    </citation>
    <scope>NUCLEOTIDE SEQUENCE [LARGE SCALE GENOMIC DNA]</scope>
    <source>
        <strain evidence="4 5">Ellin514</strain>
    </source>
</reference>
<dbReference type="AlphaFoldDB" id="B9XCS2"/>
<comment type="caution">
    <text evidence="4">The sequence shown here is derived from an EMBL/GenBank/DDBJ whole genome shotgun (WGS) entry which is preliminary data.</text>
</comment>
<protein>
    <submittedName>
        <fullName evidence="4">NADP oxidoreductase coenzyme F420-dependent</fullName>
    </submittedName>
</protein>
<dbReference type="Pfam" id="PF03807">
    <property type="entry name" value="F420_oxidored"/>
    <property type="match status" value="1"/>
</dbReference>
<proteinExistence type="predicted"/>
<feature type="transmembrane region" description="Helical" evidence="2">
    <location>
        <begin position="191"/>
        <end position="209"/>
    </location>
</feature>
<dbReference type="Gene3D" id="3.40.50.720">
    <property type="entry name" value="NAD(P)-binding Rossmann-like Domain"/>
    <property type="match status" value="1"/>
</dbReference>
<keyword evidence="2" id="KW-0812">Transmembrane</keyword>
<feature type="domain" description="Pyrroline-5-carboxylate reductase catalytic N-terminal" evidence="3">
    <location>
        <begin position="3"/>
        <end position="94"/>
    </location>
</feature>
<keyword evidence="1" id="KW-0560">Oxidoreductase</keyword>
<dbReference type="InterPro" id="IPR051267">
    <property type="entry name" value="STEAP_metalloreductase"/>
</dbReference>